<dbReference type="CDD" id="cd08168">
    <property type="entry name" value="Cytochrom_C3"/>
    <property type="match status" value="1"/>
</dbReference>
<evidence type="ECO:0000256" key="1">
    <source>
        <dbReference type="ARBA" id="ARBA00022448"/>
    </source>
</evidence>
<sequence length="108" mass="11514">MRNGIKVLALLGTLVGFAVAAPAAQRGASTIDLPARLGVIHFPHQVHQDRVGDCSTCHHKGVEAGACNSCHDIDPRPPKARDAFHKVCRSCHEKQGGPTACNGCHFRN</sequence>
<evidence type="ECO:0000313" key="9">
    <source>
        <dbReference type="Proteomes" id="UP001319827"/>
    </source>
</evidence>
<dbReference type="PRINTS" id="PR00609">
    <property type="entry name" value="CYTOCHROMEC3"/>
</dbReference>
<keyword evidence="9" id="KW-1185">Reference proteome</keyword>
<evidence type="ECO:0000256" key="5">
    <source>
        <dbReference type="ARBA" id="ARBA00023004"/>
    </source>
</evidence>
<accession>A0ABN6E334</accession>
<dbReference type="Proteomes" id="UP001319827">
    <property type="component" value="Chromosome"/>
</dbReference>
<feature type="domain" description="Class III cytochrome C" evidence="7">
    <location>
        <begin position="37"/>
        <end position="105"/>
    </location>
</feature>
<evidence type="ECO:0000259" key="7">
    <source>
        <dbReference type="Pfam" id="PF02085"/>
    </source>
</evidence>
<keyword evidence="2" id="KW-0349">Heme</keyword>
<dbReference type="InterPro" id="IPR036280">
    <property type="entry name" value="Multihaem_cyt_sf"/>
</dbReference>
<dbReference type="InterPro" id="IPR020942">
    <property type="entry name" value="Cyt_c_III_dom"/>
</dbReference>
<proteinExistence type="predicted"/>
<keyword evidence="3" id="KW-0479">Metal-binding</keyword>
<dbReference type="Pfam" id="PF02085">
    <property type="entry name" value="Cytochrom_CIII"/>
    <property type="match status" value="1"/>
</dbReference>
<gene>
    <name evidence="8" type="ORF">DESUT3_36530</name>
</gene>
<name>A0ABN6E334_9BACT</name>
<dbReference type="SUPFAM" id="SSF48695">
    <property type="entry name" value="Multiheme cytochromes"/>
    <property type="match status" value="1"/>
</dbReference>
<reference evidence="8 9" key="1">
    <citation type="journal article" date="2016" name="C (Basel)">
        <title>Selective Growth of and Electricity Production by Marine Exoelectrogenic Bacteria in Self-Aggregated Hydrogel of Microbially Reduced Graphene Oxide.</title>
        <authorList>
            <person name="Yoshida N."/>
            <person name="Goto Y."/>
            <person name="Miyata Y."/>
        </authorList>
    </citation>
    <scope>NUCLEOTIDE SEQUENCE [LARGE SCALE GENOMIC DNA]</scope>
    <source>
        <strain evidence="8 9">NIT-T3</strain>
    </source>
</reference>
<evidence type="ECO:0000313" key="8">
    <source>
        <dbReference type="EMBL" id="BCR06584.1"/>
    </source>
</evidence>
<keyword evidence="4" id="KW-0249">Electron transport</keyword>
<organism evidence="8 9">
    <name type="scientific">Desulfuromonas versatilis</name>
    <dbReference type="NCBI Taxonomy" id="2802975"/>
    <lineage>
        <taxon>Bacteria</taxon>
        <taxon>Pseudomonadati</taxon>
        <taxon>Thermodesulfobacteriota</taxon>
        <taxon>Desulfuromonadia</taxon>
        <taxon>Desulfuromonadales</taxon>
        <taxon>Desulfuromonadaceae</taxon>
        <taxon>Desulfuromonas</taxon>
    </lineage>
</organism>
<evidence type="ECO:0000256" key="6">
    <source>
        <dbReference type="SAM" id="SignalP"/>
    </source>
</evidence>
<keyword evidence="1" id="KW-0813">Transport</keyword>
<dbReference type="RefSeq" id="WP_221249967.1">
    <property type="nucleotide sequence ID" value="NZ_AP024355.1"/>
</dbReference>
<dbReference type="InterPro" id="IPR002322">
    <property type="entry name" value="Cyt_c_III"/>
</dbReference>
<evidence type="ECO:0000256" key="2">
    <source>
        <dbReference type="ARBA" id="ARBA00022617"/>
    </source>
</evidence>
<dbReference type="EMBL" id="AP024355">
    <property type="protein sequence ID" value="BCR06584.1"/>
    <property type="molecule type" value="Genomic_DNA"/>
</dbReference>
<dbReference type="Gene3D" id="3.90.10.10">
    <property type="entry name" value="Cytochrome C3"/>
    <property type="match status" value="1"/>
</dbReference>
<keyword evidence="5" id="KW-0408">Iron</keyword>
<feature type="signal peptide" evidence="6">
    <location>
        <begin position="1"/>
        <end position="20"/>
    </location>
</feature>
<reference evidence="8 9" key="2">
    <citation type="journal article" date="2021" name="Int. J. Syst. Evol. Microbiol.">
        <title>Isolation and Polyphasic Characterization of Desulfuromonas versatilis sp. Nov., an Electrogenic Bacteria Capable of Versatile Metabolism Isolated from a Graphene Oxide-Reducing Enrichment Culture.</title>
        <authorList>
            <person name="Xie L."/>
            <person name="Yoshida N."/>
            <person name="Ishii S."/>
            <person name="Meng L."/>
        </authorList>
    </citation>
    <scope>NUCLEOTIDE SEQUENCE [LARGE SCALE GENOMIC DNA]</scope>
    <source>
        <strain evidence="8 9">NIT-T3</strain>
    </source>
</reference>
<keyword evidence="6" id="KW-0732">Signal</keyword>
<protein>
    <submittedName>
        <fullName evidence="8">C-type cytochrome</fullName>
    </submittedName>
</protein>
<evidence type="ECO:0000256" key="4">
    <source>
        <dbReference type="ARBA" id="ARBA00022982"/>
    </source>
</evidence>
<evidence type="ECO:0000256" key="3">
    <source>
        <dbReference type="ARBA" id="ARBA00022723"/>
    </source>
</evidence>
<feature type="chain" id="PRO_5045312348" evidence="6">
    <location>
        <begin position="21"/>
        <end position="108"/>
    </location>
</feature>